<evidence type="ECO:0000259" key="1">
    <source>
        <dbReference type="Pfam" id="PF03354"/>
    </source>
</evidence>
<dbReference type="InterPro" id="IPR046462">
    <property type="entry name" value="TerL_nuclease"/>
</dbReference>
<accession>A0ABR7EFF4</accession>
<dbReference type="InterPro" id="IPR046461">
    <property type="entry name" value="TerL_ATPase"/>
</dbReference>
<feature type="domain" description="Terminase large subunit-like endonuclease" evidence="2">
    <location>
        <begin position="216"/>
        <end position="498"/>
    </location>
</feature>
<dbReference type="Gene3D" id="3.40.50.300">
    <property type="entry name" value="P-loop containing nucleotide triphosphate hydrolases"/>
    <property type="match status" value="1"/>
</dbReference>
<dbReference type="RefSeq" id="WP_186857997.1">
    <property type="nucleotide sequence ID" value="NZ_JACOON010000004.1"/>
</dbReference>
<keyword evidence="4" id="KW-1185">Reference proteome</keyword>
<dbReference type="PANTHER" id="PTHR41287:SF1">
    <property type="entry name" value="PROTEIN YMFN"/>
    <property type="match status" value="1"/>
</dbReference>
<feature type="domain" description="Terminase large subunit-like ATPase" evidence="1">
    <location>
        <begin position="32"/>
        <end position="195"/>
    </location>
</feature>
<evidence type="ECO:0000313" key="4">
    <source>
        <dbReference type="Proteomes" id="UP000606889"/>
    </source>
</evidence>
<dbReference type="EMBL" id="JACOON010000004">
    <property type="protein sequence ID" value="MBC5648495.1"/>
    <property type="molecule type" value="Genomic_DNA"/>
</dbReference>
<dbReference type="InterPro" id="IPR005021">
    <property type="entry name" value="Terminase_largesu-like"/>
</dbReference>
<evidence type="ECO:0000259" key="2">
    <source>
        <dbReference type="Pfam" id="PF20441"/>
    </source>
</evidence>
<dbReference type="PANTHER" id="PTHR41287">
    <property type="match status" value="1"/>
</dbReference>
<proteinExistence type="predicted"/>
<gene>
    <name evidence="3" type="ORF">H8S18_09120</name>
</gene>
<comment type="caution">
    <text evidence="3">The sequence shown here is derived from an EMBL/GenBank/DDBJ whole genome shotgun (WGS) entry which is preliminary data.</text>
</comment>
<dbReference type="InterPro" id="IPR027417">
    <property type="entry name" value="P-loop_NTPase"/>
</dbReference>
<name>A0ABR7EFF4_9FIRM</name>
<dbReference type="Proteomes" id="UP000606889">
    <property type="component" value="Unassembled WGS sequence"/>
</dbReference>
<organism evidence="3 4">
    <name type="scientific">Christensenella tenuis</name>
    <dbReference type="NCBI Taxonomy" id="2763033"/>
    <lineage>
        <taxon>Bacteria</taxon>
        <taxon>Bacillati</taxon>
        <taxon>Bacillota</taxon>
        <taxon>Clostridia</taxon>
        <taxon>Christensenellales</taxon>
        <taxon>Christensenellaceae</taxon>
        <taxon>Christensenella</taxon>
    </lineage>
</organism>
<dbReference type="Pfam" id="PF20441">
    <property type="entry name" value="TerL_nuclease"/>
    <property type="match status" value="1"/>
</dbReference>
<dbReference type="Pfam" id="PF03354">
    <property type="entry name" value="TerL_ATPase"/>
    <property type="match status" value="1"/>
</dbReference>
<protein>
    <submittedName>
        <fullName evidence="3">Terminase large subunit</fullName>
    </submittedName>
</protein>
<evidence type="ECO:0000313" key="3">
    <source>
        <dbReference type="EMBL" id="MBC5648495.1"/>
    </source>
</evidence>
<reference evidence="3 4" key="1">
    <citation type="submission" date="2020-08" db="EMBL/GenBank/DDBJ databases">
        <title>Genome public.</title>
        <authorList>
            <person name="Liu C."/>
            <person name="Sun Q."/>
        </authorList>
    </citation>
    <scope>NUCLEOTIDE SEQUENCE [LARGE SCALE GENOMIC DNA]</scope>
    <source>
        <strain evidence="3 4">NSJ-35</strain>
    </source>
</reference>
<sequence>MFNEQKALDHIEFLQLLKLTDDFYGQPFTLLPWQHEIIWDVYGTVREDGRRQYQYVYIEIPKKNGKTEMIAGIALDHLFNDAPGGQIYCCAAEREQASLVYRAVKQKIEQDDFLNKNLNIVDSKKEIHNPETGTFIKVLSAEAYSKHGLNPTVVIFDELHALQKRDLWDVMTFGSGAARKEPLYFVITTAGDDPNRLSIGWEVHEQARKIRDGELIDDTWYVKIYGAPEDCDIYDEKIWYEVNPSLGVSISIESVRQEAVKARNSEGAERLFRWLRLNQWVSLKRIGWLPITMWDDTEGKWNRTDLIGRDCYVGIDLSTRIDLAALAPLFPPKNGEDWRFMLEPFMPADSIRERSERDHVPFERWAADGYLNATPGDVVDYGFIAARIVQIDRLYNVKYFCGDPWHLEFLRQLLPQEIQRKFIEIPQTMAGMSSGMAELERMFRAKEITHEYNPLGRWAFGNVAIQTDGNENIKPMKNKSIERIDPIVALINAMAAAIRLEPKRSVYEQRGIRVV</sequence>